<proteinExistence type="predicted"/>
<dbReference type="Proteomes" id="UP000694240">
    <property type="component" value="Chromosome 4"/>
</dbReference>
<evidence type="ECO:0000313" key="2">
    <source>
        <dbReference type="Proteomes" id="UP000694240"/>
    </source>
</evidence>
<dbReference type="EMBL" id="JAEFBK010000004">
    <property type="protein sequence ID" value="KAG7616465.1"/>
    <property type="molecule type" value="Genomic_DNA"/>
</dbReference>
<organism evidence="1 2">
    <name type="scientific">Arabidopsis thaliana x Arabidopsis arenosa</name>
    <dbReference type="NCBI Taxonomy" id="1240361"/>
    <lineage>
        <taxon>Eukaryota</taxon>
        <taxon>Viridiplantae</taxon>
        <taxon>Streptophyta</taxon>
        <taxon>Embryophyta</taxon>
        <taxon>Tracheophyta</taxon>
        <taxon>Spermatophyta</taxon>
        <taxon>Magnoliopsida</taxon>
        <taxon>eudicotyledons</taxon>
        <taxon>Gunneridae</taxon>
        <taxon>Pentapetalae</taxon>
        <taxon>rosids</taxon>
        <taxon>malvids</taxon>
        <taxon>Brassicales</taxon>
        <taxon>Brassicaceae</taxon>
        <taxon>Camelineae</taxon>
        <taxon>Arabidopsis</taxon>
    </lineage>
</organism>
<protein>
    <submittedName>
        <fullName evidence="1">Uncharacterized protein</fullName>
    </submittedName>
</protein>
<evidence type="ECO:0000313" key="1">
    <source>
        <dbReference type="EMBL" id="KAG7616465.1"/>
    </source>
</evidence>
<comment type="caution">
    <text evidence="1">The sequence shown here is derived from an EMBL/GenBank/DDBJ whole genome shotgun (WGS) entry which is preliminary data.</text>
</comment>
<keyword evidence="2" id="KW-1185">Reference proteome</keyword>
<sequence length="54" mass="6391">MQLQLHHLEIQLAELYWVPIGPRPVNGTFALSPPSIYMRDAVYIKYKFFYSLCM</sequence>
<accession>A0A8T2DWN1</accession>
<reference evidence="1 2" key="1">
    <citation type="submission" date="2020-12" db="EMBL/GenBank/DDBJ databases">
        <title>Concerted genomic and epigenomic changes stabilize Arabidopsis allopolyploids.</title>
        <authorList>
            <person name="Chen Z."/>
        </authorList>
    </citation>
    <scope>NUCLEOTIDE SEQUENCE [LARGE SCALE GENOMIC DNA]</scope>
    <source>
        <strain evidence="1">Allo738</strain>
        <tissue evidence="1">Leaf</tissue>
    </source>
</reference>
<dbReference type="AlphaFoldDB" id="A0A8T2DWN1"/>
<name>A0A8T2DWN1_9BRAS</name>
<gene>
    <name evidence="1" type="ORF">ISN45_At04g019320</name>
</gene>